<reference evidence="2" key="2">
    <citation type="submission" date="2023-05" db="EMBL/GenBank/DDBJ databases">
        <authorList>
            <consortium name="Lawrence Berkeley National Laboratory"/>
            <person name="Steindorff A."/>
            <person name="Hensen N."/>
            <person name="Bonometti L."/>
            <person name="Westerberg I."/>
            <person name="Brannstrom I.O."/>
            <person name="Guillou S."/>
            <person name="Cros-Aarteil S."/>
            <person name="Calhoun S."/>
            <person name="Haridas S."/>
            <person name="Kuo A."/>
            <person name="Mondo S."/>
            <person name="Pangilinan J."/>
            <person name="Riley R."/>
            <person name="Labutti K."/>
            <person name="Andreopoulos B."/>
            <person name="Lipzen A."/>
            <person name="Chen C."/>
            <person name="Yanf M."/>
            <person name="Daum C."/>
            <person name="Ng V."/>
            <person name="Clum A."/>
            <person name="Ohm R."/>
            <person name="Martin F."/>
            <person name="Silar P."/>
            <person name="Natvig D."/>
            <person name="Lalanne C."/>
            <person name="Gautier V."/>
            <person name="Ament-Velasquez S.L."/>
            <person name="Kruys A."/>
            <person name="Hutchinson M.I."/>
            <person name="Powell A.J."/>
            <person name="Barry K."/>
            <person name="Miller A.N."/>
            <person name="Grigoriev I.V."/>
            <person name="Debuchy R."/>
            <person name="Gladieux P."/>
            <person name="Thoren M.H."/>
            <person name="Johannesson H."/>
        </authorList>
    </citation>
    <scope>NUCLEOTIDE SEQUENCE</scope>
    <source>
        <strain evidence="2">CBS 123565</strain>
    </source>
</reference>
<evidence type="ECO:0000313" key="2">
    <source>
        <dbReference type="EMBL" id="KAK4131237.1"/>
    </source>
</evidence>
<protein>
    <submittedName>
        <fullName evidence="2">Uncharacterized protein</fullName>
    </submittedName>
</protein>
<dbReference type="EMBL" id="MU853427">
    <property type="protein sequence ID" value="KAK4131237.1"/>
    <property type="molecule type" value="Genomic_DNA"/>
</dbReference>
<comment type="caution">
    <text evidence="2">The sequence shown here is derived from an EMBL/GenBank/DDBJ whole genome shotgun (WGS) entry which is preliminary data.</text>
</comment>
<feature type="compositionally biased region" description="Polar residues" evidence="1">
    <location>
        <begin position="32"/>
        <end position="43"/>
    </location>
</feature>
<organism evidence="2 3">
    <name type="scientific">Trichocladium antarcticum</name>
    <dbReference type="NCBI Taxonomy" id="1450529"/>
    <lineage>
        <taxon>Eukaryota</taxon>
        <taxon>Fungi</taxon>
        <taxon>Dikarya</taxon>
        <taxon>Ascomycota</taxon>
        <taxon>Pezizomycotina</taxon>
        <taxon>Sordariomycetes</taxon>
        <taxon>Sordariomycetidae</taxon>
        <taxon>Sordariales</taxon>
        <taxon>Chaetomiaceae</taxon>
        <taxon>Trichocladium</taxon>
    </lineage>
</organism>
<keyword evidence="3" id="KW-1185">Reference proteome</keyword>
<proteinExistence type="predicted"/>
<evidence type="ECO:0000313" key="3">
    <source>
        <dbReference type="Proteomes" id="UP001304895"/>
    </source>
</evidence>
<dbReference type="AlphaFoldDB" id="A0AAN6UE02"/>
<evidence type="ECO:0000256" key="1">
    <source>
        <dbReference type="SAM" id="MobiDB-lite"/>
    </source>
</evidence>
<reference evidence="2" key="1">
    <citation type="journal article" date="2023" name="Mol. Phylogenet. Evol.">
        <title>Genome-scale phylogeny and comparative genomics of the fungal order Sordariales.</title>
        <authorList>
            <person name="Hensen N."/>
            <person name="Bonometti L."/>
            <person name="Westerberg I."/>
            <person name="Brannstrom I.O."/>
            <person name="Guillou S."/>
            <person name="Cros-Aarteil S."/>
            <person name="Calhoun S."/>
            <person name="Haridas S."/>
            <person name="Kuo A."/>
            <person name="Mondo S."/>
            <person name="Pangilinan J."/>
            <person name="Riley R."/>
            <person name="LaButti K."/>
            <person name="Andreopoulos B."/>
            <person name="Lipzen A."/>
            <person name="Chen C."/>
            <person name="Yan M."/>
            <person name="Daum C."/>
            <person name="Ng V."/>
            <person name="Clum A."/>
            <person name="Steindorff A."/>
            <person name="Ohm R.A."/>
            <person name="Martin F."/>
            <person name="Silar P."/>
            <person name="Natvig D.O."/>
            <person name="Lalanne C."/>
            <person name="Gautier V."/>
            <person name="Ament-Velasquez S.L."/>
            <person name="Kruys A."/>
            <person name="Hutchinson M.I."/>
            <person name="Powell A.J."/>
            <person name="Barry K."/>
            <person name="Miller A.N."/>
            <person name="Grigoriev I.V."/>
            <person name="Debuchy R."/>
            <person name="Gladieux P."/>
            <person name="Hiltunen Thoren M."/>
            <person name="Johannesson H."/>
        </authorList>
    </citation>
    <scope>NUCLEOTIDE SEQUENCE</scope>
    <source>
        <strain evidence="2">CBS 123565</strain>
    </source>
</reference>
<dbReference type="Proteomes" id="UP001304895">
    <property type="component" value="Unassembled WGS sequence"/>
</dbReference>
<sequence length="54" mass="5725">MCGASDAAQATKTYSGGSYGTAMEKSIPLRASESQPSSTVTHRYSTESRHLLCI</sequence>
<feature type="compositionally biased region" description="Basic and acidic residues" evidence="1">
    <location>
        <begin position="44"/>
        <end position="54"/>
    </location>
</feature>
<accession>A0AAN6UE02</accession>
<name>A0AAN6UE02_9PEZI</name>
<feature type="region of interest" description="Disordered" evidence="1">
    <location>
        <begin position="1"/>
        <end position="54"/>
    </location>
</feature>
<gene>
    <name evidence="2" type="ORF">BT67DRAFT_445004</name>
</gene>